<evidence type="ECO:0000313" key="17">
    <source>
        <dbReference type="EMBL" id="KAF1967845.1"/>
    </source>
</evidence>
<organism evidence="17 18">
    <name type="scientific">Bimuria novae-zelandiae CBS 107.79</name>
    <dbReference type="NCBI Taxonomy" id="1447943"/>
    <lineage>
        <taxon>Eukaryota</taxon>
        <taxon>Fungi</taxon>
        <taxon>Dikarya</taxon>
        <taxon>Ascomycota</taxon>
        <taxon>Pezizomycotina</taxon>
        <taxon>Dothideomycetes</taxon>
        <taxon>Pleosporomycetidae</taxon>
        <taxon>Pleosporales</taxon>
        <taxon>Massarineae</taxon>
        <taxon>Didymosphaeriaceae</taxon>
        <taxon>Bimuria</taxon>
    </lineage>
</organism>
<evidence type="ECO:0000256" key="12">
    <source>
        <dbReference type="ARBA" id="ARBA00031966"/>
    </source>
</evidence>
<feature type="region of interest" description="Disordered" evidence="15">
    <location>
        <begin position="158"/>
        <end position="182"/>
    </location>
</feature>
<dbReference type="SUPFAM" id="SSF56672">
    <property type="entry name" value="DNA/RNA polymerases"/>
    <property type="match status" value="1"/>
</dbReference>
<dbReference type="AlphaFoldDB" id="A0A6A5USP3"/>
<evidence type="ECO:0000256" key="11">
    <source>
        <dbReference type="ARBA" id="ARBA00023128"/>
    </source>
</evidence>
<comment type="catalytic activity">
    <reaction evidence="13">
        <text>DNA(n) + a 2'-deoxyribonucleoside 5'-triphosphate = DNA(n+1) + diphosphate</text>
        <dbReference type="Rhea" id="RHEA:22508"/>
        <dbReference type="Rhea" id="RHEA-COMP:17339"/>
        <dbReference type="Rhea" id="RHEA-COMP:17340"/>
        <dbReference type="ChEBI" id="CHEBI:33019"/>
        <dbReference type="ChEBI" id="CHEBI:61560"/>
        <dbReference type="ChEBI" id="CHEBI:173112"/>
        <dbReference type="EC" id="2.7.7.7"/>
    </reaction>
</comment>
<evidence type="ECO:0000256" key="8">
    <source>
        <dbReference type="ARBA" id="ARBA00022842"/>
    </source>
</evidence>
<sequence>MQAGWAVNRRGVDAVAPVLVAKAPGRRLLGNGEVGVWEGPSLVCDTKYKAKFHHPKLSVAVHSEARFSEIGVQHLSSHVHHQVFPGAGTAAPPELVALSQDHLSRHDLLGKNQDSTPPVAFDLPELQGTTLDEHFYKLGMDAAEPYLTMAKKLAWANPPPKPRKWERRSGWTKYNSDGTSEAVDAPDEEMLTFDTEVMWKETSFACMACAVSPTAWYAWISPWLLGESESDRHLIPLGDPSKPRVIVGHNIGYDRARIAEEYDIRQSKNSFVDTMSLHVASNGMCSRQRPSWMKHQKSRELREKLATSDENAELSQLLGSGAIPDEEEELWIGRSAINSLRDVAKFHCNITIDKARREYFGELDRAGICGRLDELLDYCAADVEITHRVYQKVFPLFLETCPHPVSFAALRFLAAEILPVNEAWDAYIHNAEATYHQLSDAVQERLVNLADRALEVKDKPEIYENDPWLSQLDWSGQEIRMVKGKKKSDPPRPAARQKMPGMPKWYKDLFVKSGAPINLTVRTRIAPILLKLSWNGNPLVWSDKYGWTWQVPMDEVFVYNEKGLNELDMSEEENLKLRDDTKHRYYKVPHKDGPLARCANPLAKGYLQYFEKGTLSSAYEYAKEALEMNASCSYWISARDRIMGQIVVYNKEIPNAPDLASASETGQDKKVGFILPQIIPMGTITRRAVENTWLTASNAKKNRVGSELKSMVRAPKGYCFVGADVDSQELWIASLIGDATFKLHGGNAVGFMTLEGTKAAGTDLHSRTAGILGITRNDAKVFNYGRIYGAGLKFAATLLRQFNPGLTDAQTTKTAEALYETTKGKKTTRRQLRERPFWRGGTESFVFNKLEDFAEQEKPRTPVLGAGITEALMRRYLTKGGFMTSRINWAIQSSGVDYLHLLIVSMEYLTRRFNLDARLAITVHDEIRYLVKAEDKYRAAMALQVANVWTRAIFSQQMGINELPQSCAYFSAVDIDHVLRKEVDMDCITPSHKDKIPHGESLDINTLLDKGEAARLDPAIVPKEPPSVDRFASSYTPRIPVMAALGSVDPTSPSSLAYLKAQITSNEGELREIMKTVRTPSLAERQVHEEMGQHEARHAAPFPATQYSAATGEGTLIDHKTSFHAYAPHSASRIFTITFLYIALLSICMIL</sequence>
<evidence type="ECO:0000256" key="4">
    <source>
        <dbReference type="ARBA" id="ARBA00012417"/>
    </source>
</evidence>
<dbReference type="InterPro" id="IPR043502">
    <property type="entry name" value="DNA/RNA_pol_sf"/>
</dbReference>
<dbReference type="GO" id="GO:0005760">
    <property type="term" value="C:gamma DNA polymerase complex"/>
    <property type="evidence" value="ECO:0007669"/>
    <property type="project" value="InterPro"/>
</dbReference>
<dbReference type="CDD" id="cd08641">
    <property type="entry name" value="DNA_pol_gammaA"/>
    <property type="match status" value="1"/>
</dbReference>
<dbReference type="InterPro" id="IPR047580">
    <property type="entry name" value="POLG_palm_dom"/>
</dbReference>
<evidence type="ECO:0000256" key="6">
    <source>
        <dbReference type="ARBA" id="ARBA00022695"/>
    </source>
</evidence>
<keyword evidence="18" id="KW-1185">Reference proteome</keyword>
<dbReference type="GO" id="GO:0003677">
    <property type="term" value="F:DNA binding"/>
    <property type="evidence" value="ECO:0007669"/>
    <property type="project" value="UniProtKB-KW"/>
</dbReference>
<protein>
    <recommendedName>
        <fullName evidence="4">DNA-directed DNA polymerase</fullName>
        <ecNumber evidence="4">2.7.7.7</ecNumber>
    </recommendedName>
    <alternativeName>
        <fullName evidence="12">Mitochondrial DNA polymerase catalytic subunit</fullName>
    </alternativeName>
</protein>
<accession>A0A6A5USP3</accession>
<dbReference type="FunFam" id="3.30.420.390:FF:000003">
    <property type="entry name" value="DNA polymerase gamma, mitochondrial"/>
    <property type="match status" value="1"/>
</dbReference>
<dbReference type="PRINTS" id="PR00867">
    <property type="entry name" value="DNAPOLG"/>
</dbReference>
<dbReference type="PROSITE" id="PS00447">
    <property type="entry name" value="DNA_POLYMERASE_A"/>
    <property type="match status" value="1"/>
</dbReference>
<dbReference type="PANTHER" id="PTHR10267">
    <property type="entry name" value="DNA POLYMERASE SUBUNIT GAMMA-1"/>
    <property type="match status" value="1"/>
</dbReference>
<dbReference type="InterPro" id="IPR041336">
    <property type="entry name" value="DNApol_Exo"/>
</dbReference>
<dbReference type="OrthoDB" id="5588663at2759"/>
<dbReference type="Proteomes" id="UP000800036">
    <property type="component" value="Unassembled WGS sequence"/>
</dbReference>
<keyword evidence="11" id="KW-0496">Mitochondrion</keyword>
<comment type="function">
    <text evidence="14">Involved in the replication of mitochondrial DNA.</text>
</comment>
<keyword evidence="5" id="KW-0808">Transferase</keyword>
<dbReference type="InterPro" id="IPR002297">
    <property type="entry name" value="DNA-dir_DNA_pol_A_mt"/>
</dbReference>
<evidence type="ECO:0000313" key="18">
    <source>
        <dbReference type="Proteomes" id="UP000800036"/>
    </source>
</evidence>
<dbReference type="PANTHER" id="PTHR10267:SF0">
    <property type="entry name" value="DNA POLYMERASE SUBUNIT GAMMA-1"/>
    <property type="match status" value="1"/>
</dbReference>
<keyword evidence="10" id="KW-0238">DNA-binding</keyword>
<dbReference type="FunFam" id="3.30.420.390:FF:000006">
    <property type="entry name" value="DNA polymerase gamma, mitochondrial"/>
    <property type="match status" value="1"/>
</dbReference>
<feature type="domain" description="DNA-directed DNA polymerase family A palm" evidence="16">
    <location>
        <begin position="705"/>
        <end position="935"/>
    </location>
</feature>
<keyword evidence="8" id="KW-0460">Magnesium</keyword>
<dbReference type="FunFam" id="1.10.150.20:FF:000035">
    <property type="entry name" value="DNA polymerase gamma, mitochondrial"/>
    <property type="match status" value="1"/>
</dbReference>
<evidence type="ECO:0000256" key="13">
    <source>
        <dbReference type="ARBA" id="ARBA00049244"/>
    </source>
</evidence>
<dbReference type="GO" id="GO:0003887">
    <property type="term" value="F:DNA-directed DNA polymerase activity"/>
    <property type="evidence" value="ECO:0007669"/>
    <property type="project" value="UniProtKB-KW"/>
</dbReference>
<evidence type="ECO:0000256" key="1">
    <source>
        <dbReference type="ARBA" id="ARBA00001946"/>
    </source>
</evidence>
<keyword evidence="7" id="KW-0235">DNA replication</keyword>
<evidence type="ECO:0000256" key="7">
    <source>
        <dbReference type="ARBA" id="ARBA00022705"/>
    </source>
</evidence>
<dbReference type="InterPro" id="IPR012337">
    <property type="entry name" value="RNaseH-like_sf"/>
</dbReference>
<dbReference type="EC" id="2.7.7.7" evidence="4"/>
<dbReference type="InterPro" id="IPR001098">
    <property type="entry name" value="DNA-dir_DNA_pol_A_palm_dom"/>
</dbReference>
<reference evidence="17" key="1">
    <citation type="journal article" date="2020" name="Stud. Mycol.">
        <title>101 Dothideomycetes genomes: a test case for predicting lifestyles and emergence of pathogens.</title>
        <authorList>
            <person name="Haridas S."/>
            <person name="Albert R."/>
            <person name="Binder M."/>
            <person name="Bloem J."/>
            <person name="Labutti K."/>
            <person name="Salamov A."/>
            <person name="Andreopoulos B."/>
            <person name="Baker S."/>
            <person name="Barry K."/>
            <person name="Bills G."/>
            <person name="Bluhm B."/>
            <person name="Cannon C."/>
            <person name="Castanera R."/>
            <person name="Culley D."/>
            <person name="Daum C."/>
            <person name="Ezra D."/>
            <person name="Gonzalez J."/>
            <person name="Henrissat B."/>
            <person name="Kuo A."/>
            <person name="Liang C."/>
            <person name="Lipzen A."/>
            <person name="Lutzoni F."/>
            <person name="Magnuson J."/>
            <person name="Mondo S."/>
            <person name="Nolan M."/>
            <person name="Ohm R."/>
            <person name="Pangilinan J."/>
            <person name="Park H.-J."/>
            <person name="Ramirez L."/>
            <person name="Alfaro M."/>
            <person name="Sun H."/>
            <person name="Tritt A."/>
            <person name="Yoshinaga Y."/>
            <person name="Zwiers L.-H."/>
            <person name="Turgeon B."/>
            <person name="Goodwin S."/>
            <person name="Spatafora J."/>
            <person name="Crous P."/>
            <person name="Grigoriev I."/>
        </authorList>
    </citation>
    <scope>NUCLEOTIDE SEQUENCE</scope>
    <source>
        <strain evidence="17">CBS 107.79</strain>
    </source>
</reference>
<evidence type="ECO:0000256" key="2">
    <source>
        <dbReference type="ARBA" id="ARBA00004173"/>
    </source>
</evidence>
<dbReference type="Gene3D" id="1.10.150.20">
    <property type="entry name" value="5' to 3' exonuclease, C-terminal subdomain"/>
    <property type="match status" value="1"/>
</dbReference>
<evidence type="ECO:0000256" key="14">
    <source>
        <dbReference type="ARBA" id="ARBA00057053"/>
    </source>
</evidence>
<comment type="subcellular location">
    <subcellularLocation>
        <location evidence="2">Mitochondrion</location>
    </subcellularLocation>
</comment>
<evidence type="ECO:0000256" key="10">
    <source>
        <dbReference type="ARBA" id="ARBA00023125"/>
    </source>
</evidence>
<dbReference type="Gene3D" id="3.30.70.370">
    <property type="match status" value="1"/>
</dbReference>
<name>A0A6A5USP3_9PLEO</name>
<dbReference type="InterPro" id="IPR019760">
    <property type="entry name" value="DNA-dir_DNA_pol_A_CS"/>
</dbReference>
<evidence type="ECO:0000256" key="3">
    <source>
        <dbReference type="ARBA" id="ARBA00007705"/>
    </source>
</evidence>
<evidence type="ECO:0000259" key="16">
    <source>
        <dbReference type="SMART" id="SM00482"/>
    </source>
</evidence>
<evidence type="ECO:0000256" key="9">
    <source>
        <dbReference type="ARBA" id="ARBA00022932"/>
    </source>
</evidence>
<dbReference type="EMBL" id="ML976727">
    <property type="protein sequence ID" value="KAF1967845.1"/>
    <property type="molecule type" value="Genomic_DNA"/>
</dbReference>
<dbReference type="Pfam" id="PF18136">
    <property type="entry name" value="DNApol_Exo"/>
    <property type="match status" value="1"/>
</dbReference>
<proteinExistence type="inferred from homology"/>
<dbReference type="Pfam" id="PF00476">
    <property type="entry name" value="DNA_pol_A"/>
    <property type="match status" value="1"/>
</dbReference>
<comment type="similarity">
    <text evidence="3">Belongs to the DNA polymerase type-A family.</text>
</comment>
<dbReference type="SMART" id="SM00482">
    <property type="entry name" value="POLAc"/>
    <property type="match status" value="1"/>
</dbReference>
<keyword evidence="6" id="KW-0548">Nucleotidyltransferase</keyword>
<dbReference type="Gene3D" id="3.30.420.390">
    <property type="match status" value="2"/>
</dbReference>
<evidence type="ECO:0000256" key="5">
    <source>
        <dbReference type="ARBA" id="ARBA00022679"/>
    </source>
</evidence>
<gene>
    <name evidence="17" type="ORF">BU23DRAFT_583602</name>
</gene>
<dbReference type="GO" id="GO:0008408">
    <property type="term" value="F:3'-5' exonuclease activity"/>
    <property type="evidence" value="ECO:0007669"/>
    <property type="project" value="TreeGrafter"/>
</dbReference>
<comment type="cofactor">
    <cofactor evidence="1">
        <name>Mg(2+)</name>
        <dbReference type="ChEBI" id="CHEBI:18420"/>
    </cofactor>
</comment>
<dbReference type="SUPFAM" id="SSF53098">
    <property type="entry name" value="Ribonuclease H-like"/>
    <property type="match status" value="1"/>
</dbReference>
<keyword evidence="9" id="KW-0239">DNA-directed DNA polymerase</keyword>
<dbReference type="GO" id="GO:0006264">
    <property type="term" value="P:mitochondrial DNA replication"/>
    <property type="evidence" value="ECO:0007669"/>
    <property type="project" value="InterPro"/>
</dbReference>
<evidence type="ECO:0000256" key="15">
    <source>
        <dbReference type="SAM" id="MobiDB-lite"/>
    </source>
</evidence>